<comment type="caution">
    <text evidence="1">The sequence shown here is derived from an EMBL/GenBank/DDBJ whole genome shotgun (WGS) entry which is preliminary data.</text>
</comment>
<proteinExistence type="predicted"/>
<gene>
    <name evidence="1" type="ORF">HRbin22_00855</name>
</gene>
<evidence type="ECO:0000313" key="2">
    <source>
        <dbReference type="Proteomes" id="UP000236642"/>
    </source>
</evidence>
<name>A0A2H5Y5A1_9CHLR</name>
<protein>
    <submittedName>
        <fullName evidence="1">Uncharacterized protein</fullName>
    </submittedName>
</protein>
<dbReference type="AlphaFoldDB" id="A0A2H5Y5A1"/>
<dbReference type="EMBL" id="BEHY01000013">
    <property type="protein sequence ID" value="GBD08614.1"/>
    <property type="molecule type" value="Genomic_DNA"/>
</dbReference>
<evidence type="ECO:0000313" key="1">
    <source>
        <dbReference type="EMBL" id="GBD08614.1"/>
    </source>
</evidence>
<reference evidence="2" key="1">
    <citation type="submission" date="2017-09" db="EMBL/GenBank/DDBJ databases">
        <title>Metaegenomics of thermophilic ammonia-oxidizing enrichment culture.</title>
        <authorList>
            <person name="Kato S."/>
            <person name="Suzuki K."/>
        </authorList>
    </citation>
    <scope>NUCLEOTIDE SEQUENCE [LARGE SCALE GENOMIC DNA]</scope>
</reference>
<sequence>MSDRPQAATQRLIKPTLDTPFRIDLEWWKREGRDFRAYLMSHLCPEHRDQFLTNPEAAEIDWVDPETAEVRRVDGLWHILLQHCSRQPDFLTPQTPLTDAVFRLLLINGNQPLTPRQMSRALQARTGRWEDPRKILQTIGGRVVHRGIRPIPEG</sequence>
<accession>A0A2H5Y5A1</accession>
<organism evidence="1 2">
    <name type="scientific">Candidatus Thermoflexus japonica</name>
    <dbReference type="NCBI Taxonomy" id="2035417"/>
    <lineage>
        <taxon>Bacteria</taxon>
        <taxon>Bacillati</taxon>
        <taxon>Chloroflexota</taxon>
        <taxon>Thermoflexia</taxon>
        <taxon>Thermoflexales</taxon>
        <taxon>Thermoflexaceae</taxon>
        <taxon>Thermoflexus</taxon>
    </lineage>
</organism>
<dbReference type="Proteomes" id="UP000236642">
    <property type="component" value="Unassembled WGS sequence"/>
</dbReference>